<protein>
    <submittedName>
        <fullName evidence="9">ExbD/TolR family protein</fullName>
    </submittedName>
</protein>
<dbReference type="InterPro" id="IPR003400">
    <property type="entry name" value="ExbD"/>
</dbReference>
<gene>
    <name evidence="9" type="ORF">ACFFJ2_02985</name>
</gene>
<keyword evidence="6 8" id="KW-0472">Membrane</keyword>
<dbReference type="EMBL" id="JBHLXD010000003">
    <property type="protein sequence ID" value="MFC0207360.1"/>
    <property type="molecule type" value="Genomic_DNA"/>
</dbReference>
<dbReference type="RefSeq" id="WP_261518617.1">
    <property type="nucleotide sequence ID" value="NZ_JAODNW010000001.1"/>
</dbReference>
<evidence type="ECO:0000313" key="10">
    <source>
        <dbReference type="Proteomes" id="UP001589755"/>
    </source>
</evidence>
<organism evidence="9 10">
    <name type="scientific">Chelativorans intermedius</name>
    <dbReference type="NCBI Taxonomy" id="515947"/>
    <lineage>
        <taxon>Bacteria</taxon>
        <taxon>Pseudomonadati</taxon>
        <taxon>Pseudomonadota</taxon>
        <taxon>Alphaproteobacteria</taxon>
        <taxon>Hyphomicrobiales</taxon>
        <taxon>Phyllobacteriaceae</taxon>
        <taxon>Chelativorans</taxon>
    </lineage>
</organism>
<evidence type="ECO:0000256" key="5">
    <source>
        <dbReference type="ARBA" id="ARBA00022989"/>
    </source>
</evidence>
<proteinExistence type="inferred from homology"/>
<comment type="similarity">
    <text evidence="2 7">Belongs to the ExbD/TolR family.</text>
</comment>
<reference evidence="9 10" key="1">
    <citation type="submission" date="2024-09" db="EMBL/GenBank/DDBJ databases">
        <authorList>
            <person name="Sun Q."/>
            <person name="Mori K."/>
        </authorList>
    </citation>
    <scope>NUCLEOTIDE SEQUENCE [LARGE SCALE GENOMIC DNA]</scope>
    <source>
        <strain evidence="9 10">CCM 8543</strain>
    </source>
</reference>
<evidence type="ECO:0000256" key="7">
    <source>
        <dbReference type="RuleBase" id="RU003879"/>
    </source>
</evidence>
<dbReference type="Proteomes" id="UP001589755">
    <property type="component" value="Unassembled WGS sequence"/>
</dbReference>
<dbReference type="PANTHER" id="PTHR30558">
    <property type="entry name" value="EXBD MEMBRANE COMPONENT OF PMF-DRIVEN MACROMOLECULE IMPORT SYSTEM"/>
    <property type="match status" value="1"/>
</dbReference>
<comment type="caution">
    <text evidence="9">The sequence shown here is derived from an EMBL/GenBank/DDBJ whole genome shotgun (WGS) entry which is preliminary data.</text>
</comment>
<evidence type="ECO:0000256" key="8">
    <source>
        <dbReference type="SAM" id="Phobius"/>
    </source>
</evidence>
<evidence type="ECO:0000256" key="2">
    <source>
        <dbReference type="ARBA" id="ARBA00005811"/>
    </source>
</evidence>
<keyword evidence="4 7" id="KW-0812">Transmembrane</keyword>
<evidence type="ECO:0000313" key="9">
    <source>
        <dbReference type="EMBL" id="MFC0207360.1"/>
    </source>
</evidence>
<keyword evidence="10" id="KW-1185">Reference proteome</keyword>
<keyword evidence="7" id="KW-0653">Protein transport</keyword>
<keyword evidence="3" id="KW-1003">Cell membrane</keyword>
<evidence type="ECO:0000256" key="6">
    <source>
        <dbReference type="ARBA" id="ARBA00023136"/>
    </source>
</evidence>
<evidence type="ECO:0000256" key="4">
    <source>
        <dbReference type="ARBA" id="ARBA00022692"/>
    </source>
</evidence>
<feature type="transmembrane region" description="Helical" evidence="8">
    <location>
        <begin position="16"/>
        <end position="36"/>
    </location>
</feature>
<keyword evidence="7" id="KW-0813">Transport</keyword>
<dbReference type="Pfam" id="PF02472">
    <property type="entry name" value="ExbD"/>
    <property type="match status" value="1"/>
</dbReference>
<sequence>MMRLSRPLPARRRESTIALINVVFLMLIFFLVAGTLTPPLDPQVELISTTAAEHAEPPDALFITREGQLRAGGKATDAQSHVTALRAKHKGTGALEVKLAADRALPASRLIEIVAALRKAGADKISIVTERATE</sequence>
<evidence type="ECO:0000256" key="3">
    <source>
        <dbReference type="ARBA" id="ARBA00022475"/>
    </source>
</evidence>
<evidence type="ECO:0000256" key="1">
    <source>
        <dbReference type="ARBA" id="ARBA00004162"/>
    </source>
</evidence>
<accession>A0ABV6D3Z5</accession>
<name>A0ABV6D3Z5_9HYPH</name>
<comment type="subcellular location">
    <subcellularLocation>
        <location evidence="1">Cell membrane</location>
        <topology evidence="1">Single-pass membrane protein</topology>
    </subcellularLocation>
    <subcellularLocation>
        <location evidence="7">Cell membrane</location>
        <topology evidence="7">Single-pass type II membrane protein</topology>
    </subcellularLocation>
</comment>
<keyword evidence="5 8" id="KW-1133">Transmembrane helix</keyword>
<dbReference type="Gene3D" id="3.30.420.270">
    <property type="match status" value="1"/>
</dbReference>